<keyword evidence="3 4" id="KW-0520">NAD</keyword>
<feature type="binding site" evidence="4">
    <location>
        <position position="102"/>
    </location>
    <ligand>
        <name>nicotinamide</name>
        <dbReference type="ChEBI" id="CHEBI:17154"/>
    </ligand>
</feature>
<feature type="binding site" evidence="4">
    <location>
        <position position="192"/>
    </location>
    <ligand>
        <name>NAD(+)</name>
        <dbReference type="ChEBI" id="CHEBI:57540"/>
    </ligand>
</feature>
<dbReference type="InterPro" id="IPR028628">
    <property type="entry name" value="Sirtuin_class_U"/>
</dbReference>
<feature type="binding site" evidence="4 5">
    <location>
        <position position="126"/>
    </location>
    <ligand>
        <name>Zn(2+)</name>
        <dbReference type="ChEBI" id="CHEBI:29105"/>
    </ligand>
</feature>
<feature type="binding site" evidence="4">
    <location>
        <position position="118"/>
    </location>
    <ligand>
        <name>NAD(+)</name>
        <dbReference type="ChEBI" id="CHEBI:57540"/>
    </ligand>
</feature>
<feature type="binding site" evidence="4">
    <location>
        <position position="25"/>
    </location>
    <ligand>
        <name>NAD(+)</name>
        <dbReference type="ChEBI" id="CHEBI:57540"/>
    </ligand>
</feature>
<feature type="binding site" evidence="4 5">
    <location>
        <position position="151"/>
    </location>
    <ligand>
        <name>Zn(2+)</name>
        <dbReference type="ChEBI" id="CHEBI:29105"/>
    </ligand>
</feature>
<feature type="binding site" evidence="4">
    <location>
        <position position="102"/>
    </location>
    <ligand>
        <name>NAD(+)</name>
        <dbReference type="ChEBI" id="CHEBI:57540"/>
    </ligand>
</feature>
<dbReference type="InterPro" id="IPR026591">
    <property type="entry name" value="Sirtuin_cat_small_dom_sf"/>
</dbReference>
<dbReference type="GO" id="GO:0017136">
    <property type="term" value="F:histone deacetylase activity, NAD-dependent"/>
    <property type="evidence" value="ECO:0007669"/>
    <property type="project" value="TreeGrafter"/>
</dbReference>
<feature type="binding site" evidence="4">
    <location>
        <position position="215"/>
    </location>
    <ligand>
        <name>NAD(+)</name>
        <dbReference type="ChEBI" id="CHEBI:57540"/>
    </ligand>
</feature>
<dbReference type="Gene3D" id="3.40.50.1220">
    <property type="entry name" value="TPP-binding domain"/>
    <property type="match status" value="1"/>
</dbReference>
<feature type="binding site" evidence="4">
    <location>
        <position position="21"/>
    </location>
    <ligand>
        <name>NAD(+)</name>
        <dbReference type="ChEBI" id="CHEBI:57540"/>
    </ligand>
</feature>
<evidence type="ECO:0000313" key="8">
    <source>
        <dbReference type="Proteomes" id="UP000886803"/>
    </source>
</evidence>
<dbReference type="EMBL" id="DWYG01000108">
    <property type="protein sequence ID" value="HJB42135.1"/>
    <property type="molecule type" value="Genomic_DNA"/>
</dbReference>
<dbReference type="InterPro" id="IPR029035">
    <property type="entry name" value="DHS-like_NAD/FAD-binding_dom"/>
</dbReference>
<gene>
    <name evidence="4" type="primary">cobB</name>
    <name evidence="7" type="ORF">H9945_06515</name>
</gene>
<dbReference type="PROSITE" id="PS50305">
    <property type="entry name" value="SIRTUIN"/>
    <property type="match status" value="1"/>
</dbReference>
<comment type="subcellular location">
    <subcellularLocation>
        <location evidence="4">Cytoplasm</location>
    </subcellularLocation>
</comment>
<comment type="similarity">
    <text evidence="4">Belongs to the sirtuin family. Class U subfamily.</text>
</comment>
<sequence length="240" mass="26103">MVPELETMIENHHNIVFFGGAGVSTESGIPDFRSVDGLYHQQFRYPPEVMLSHTFFVEHTAEFFDFYRRKLIVRGAKPNAAHRRLAALEKQGKLKAVVTQNIDGLHQAAGSKTVYELHGSTLRNFCTRCGKFYPVEFIDEAGKTGDGIPHCTECGGLVKPDVVLYEEGLDEDVVSGAVAALHAADMLIVGGTSLVVYPAAGMLRYFGGDCLVVINKQPTPADSMANLVLHQPIGEALGQA</sequence>
<evidence type="ECO:0000256" key="4">
    <source>
        <dbReference type="HAMAP-Rule" id="MF_01968"/>
    </source>
</evidence>
<dbReference type="InterPro" id="IPR026590">
    <property type="entry name" value="Ssirtuin_cat_dom"/>
</dbReference>
<feature type="binding site" evidence="4">
    <location>
        <position position="32"/>
    </location>
    <ligand>
        <name>NAD(+)</name>
        <dbReference type="ChEBI" id="CHEBI:57540"/>
    </ligand>
</feature>
<keyword evidence="1 4" id="KW-0963">Cytoplasm</keyword>
<protein>
    <recommendedName>
        <fullName evidence="4">NAD-dependent protein deacetylase</fullName>
        <ecNumber evidence="4">2.3.1.286</ecNumber>
    </recommendedName>
    <alternativeName>
        <fullName evidence="4">Regulatory protein SIR2 homolog</fullName>
    </alternativeName>
</protein>
<keyword evidence="2 4" id="KW-0808">Transferase</keyword>
<dbReference type="Proteomes" id="UP000886803">
    <property type="component" value="Unassembled WGS sequence"/>
</dbReference>
<keyword evidence="4 5" id="KW-0862">Zinc</keyword>
<organism evidence="7 8">
    <name type="scientific">Candidatus Gemmiger avicola</name>
    <dbReference type="NCBI Taxonomy" id="2838605"/>
    <lineage>
        <taxon>Bacteria</taxon>
        <taxon>Bacillati</taxon>
        <taxon>Bacillota</taxon>
        <taxon>Clostridia</taxon>
        <taxon>Eubacteriales</taxon>
        <taxon>Gemmiger</taxon>
    </lineage>
</organism>
<evidence type="ECO:0000259" key="6">
    <source>
        <dbReference type="PROSITE" id="PS50305"/>
    </source>
</evidence>
<dbReference type="PANTHER" id="PTHR11085">
    <property type="entry name" value="NAD-DEPENDENT PROTEIN DEACYLASE SIRTUIN-5, MITOCHONDRIAL-RELATED"/>
    <property type="match status" value="1"/>
</dbReference>
<feature type="active site" description="Proton acceptor" evidence="4 5">
    <location>
        <position position="118"/>
    </location>
</feature>
<dbReference type="Gene3D" id="3.30.1600.10">
    <property type="entry name" value="SIR2/SIRT2 'Small Domain"/>
    <property type="match status" value="1"/>
</dbReference>
<evidence type="ECO:0000256" key="3">
    <source>
        <dbReference type="ARBA" id="ARBA00023027"/>
    </source>
</evidence>
<evidence type="ECO:0000313" key="7">
    <source>
        <dbReference type="EMBL" id="HJB42135.1"/>
    </source>
</evidence>
<proteinExistence type="inferred from homology"/>
<feature type="binding site" evidence="4">
    <location>
        <position position="233"/>
    </location>
    <ligand>
        <name>NAD(+)</name>
        <dbReference type="ChEBI" id="CHEBI:57540"/>
    </ligand>
</feature>
<accession>A0A9D2M664</accession>
<feature type="binding site" evidence="4 5">
    <location>
        <position position="129"/>
    </location>
    <ligand>
        <name>Zn(2+)</name>
        <dbReference type="ChEBI" id="CHEBI:29105"/>
    </ligand>
</feature>
<comment type="function">
    <text evidence="4">NAD-dependent protein deacetylase which modulates the activities of several enzymes which are inactive in their acetylated form.</text>
</comment>
<comment type="cofactor">
    <cofactor evidence="4">
        <name>Zn(2+)</name>
        <dbReference type="ChEBI" id="CHEBI:29105"/>
    </cofactor>
    <text evidence="4">Binds 1 zinc ion per subunit.</text>
</comment>
<dbReference type="InterPro" id="IPR003000">
    <property type="entry name" value="Sirtuin"/>
</dbReference>
<dbReference type="GO" id="GO:0070403">
    <property type="term" value="F:NAD+ binding"/>
    <property type="evidence" value="ECO:0007669"/>
    <property type="project" value="UniProtKB-UniRule"/>
</dbReference>
<evidence type="ECO:0000256" key="2">
    <source>
        <dbReference type="ARBA" id="ARBA00022679"/>
    </source>
</evidence>
<dbReference type="NCBIfam" id="NF001752">
    <property type="entry name" value="PRK00481.1-1"/>
    <property type="match status" value="1"/>
</dbReference>
<reference evidence="7" key="2">
    <citation type="submission" date="2021-04" db="EMBL/GenBank/DDBJ databases">
        <authorList>
            <person name="Gilroy R."/>
        </authorList>
    </citation>
    <scope>NUCLEOTIDE SEQUENCE</scope>
    <source>
        <strain evidence="7">ChiBcec8-13705</strain>
    </source>
</reference>
<feature type="domain" description="Deacetylase sirtuin-type" evidence="6">
    <location>
        <begin position="1"/>
        <end position="240"/>
    </location>
</feature>
<dbReference type="InterPro" id="IPR050134">
    <property type="entry name" value="NAD-dep_sirtuin_deacylases"/>
</dbReference>
<feature type="binding site" evidence="4">
    <location>
        <position position="103"/>
    </location>
    <ligand>
        <name>NAD(+)</name>
        <dbReference type="ChEBI" id="CHEBI:57540"/>
    </ligand>
</feature>
<dbReference type="EC" id="2.3.1.286" evidence="4"/>
<dbReference type="AlphaFoldDB" id="A0A9D2M664"/>
<evidence type="ECO:0000256" key="5">
    <source>
        <dbReference type="PROSITE-ProRule" id="PRU00236"/>
    </source>
</evidence>
<name>A0A9D2M664_9FIRM</name>
<dbReference type="HAMAP" id="MF_01968">
    <property type="entry name" value="Sirtuin_ClassU"/>
    <property type="match status" value="1"/>
</dbReference>
<comment type="caution">
    <text evidence="7">The sequence shown here is derived from an EMBL/GenBank/DDBJ whole genome shotgun (WGS) entry which is preliminary data.</text>
</comment>
<feature type="binding site" evidence="4">
    <location>
        <position position="103"/>
    </location>
    <ligand>
        <name>nicotinamide</name>
        <dbReference type="ChEBI" id="CHEBI:17154"/>
    </ligand>
</feature>
<dbReference type="PANTHER" id="PTHR11085:SF4">
    <property type="entry name" value="NAD-DEPENDENT PROTEIN DEACYLASE"/>
    <property type="match status" value="1"/>
</dbReference>
<feature type="binding site" evidence="4">
    <location>
        <position position="33"/>
    </location>
    <ligand>
        <name>NAD(+)</name>
        <dbReference type="ChEBI" id="CHEBI:57540"/>
    </ligand>
</feature>
<evidence type="ECO:0000256" key="1">
    <source>
        <dbReference type="ARBA" id="ARBA00022490"/>
    </source>
</evidence>
<feature type="binding site" evidence="4">
    <location>
        <position position="32"/>
    </location>
    <ligand>
        <name>nicotinamide</name>
        <dbReference type="ChEBI" id="CHEBI:17154"/>
    </ligand>
</feature>
<dbReference type="GO" id="GO:0008270">
    <property type="term" value="F:zinc ion binding"/>
    <property type="evidence" value="ECO:0007669"/>
    <property type="project" value="UniProtKB-UniRule"/>
</dbReference>
<feature type="binding site" evidence="4 5">
    <location>
        <position position="154"/>
    </location>
    <ligand>
        <name>Zn(2+)</name>
        <dbReference type="ChEBI" id="CHEBI:29105"/>
    </ligand>
</feature>
<reference evidence="7" key="1">
    <citation type="journal article" date="2021" name="PeerJ">
        <title>Extensive microbial diversity within the chicken gut microbiome revealed by metagenomics and culture.</title>
        <authorList>
            <person name="Gilroy R."/>
            <person name="Ravi A."/>
            <person name="Getino M."/>
            <person name="Pursley I."/>
            <person name="Horton D.L."/>
            <person name="Alikhan N.F."/>
            <person name="Baker D."/>
            <person name="Gharbi K."/>
            <person name="Hall N."/>
            <person name="Watson M."/>
            <person name="Adriaenssens E.M."/>
            <person name="Foster-Nyarko E."/>
            <person name="Jarju S."/>
            <person name="Secka A."/>
            <person name="Antonio M."/>
            <person name="Oren A."/>
            <person name="Chaudhuri R.R."/>
            <person name="La Ragione R."/>
            <person name="Hildebrand F."/>
            <person name="Pallen M.J."/>
        </authorList>
    </citation>
    <scope>NUCLEOTIDE SEQUENCE</scope>
    <source>
        <strain evidence="7">ChiBcec8-13705</strain>
    </source>
</reference>
<dbReference type="SUPFAM" id="SSF52467">
    <property type="entry name" value="DHS-like NAD/FAD-binding domain"/>
    <property type="match status" value="1"/>
</dbReference>
<comment type="caution">
    <text evidence="4">Lacks conserved residue(s) required for the propagation of feature annotation.</text>
</comment>
<feature type="binding site" evidence="4">
    <location>
        <position position="193"/>
    </location>
    <ligand>
        <name>NAD(+)</name>
        <dbReference type="ChEBI" id="CHEBI:57540"/>
    </ligand>
</feature>
<dbReference type="Pfam" id="PF02146">
    <property type="entry name" value="SIR2"/>
    <property type="match status" value="1"/>
</dbReference>
<feature type="binding site" evidence="4">
    <location>
        <position position="100"/>
    </location>
    <ligand>
        <name>NAD(+)</name>
        <dbReference type="ChEBI" id="CHEBI:57540"/>
    </ligand>
</feature>
<dbReference type="GO" id="GO:0005737">
    <property type="term" value="C:cytoplasm"/>
    <property type="evidence" value="ECO:0007669"/>
    <property type="project" value="UniProtKB-SubCell"/>
</dbReference>
<keyword evidence="4 5" id="KW-0479">Metal-binding</keyword>
<comment type="catalytic activity">
    <reaction evidence="4">
        <text>N(6)-acetyl-L-lysyl-[protein] + NAD(+) + H2O = 2''-O-acetyl-ADP-D-ribose + nicotinamide + L-lysyl-[protein]</text>
        <dbReference type="Rhea" id="RHEA:43636"/>
        <dbReference type="Rhea" id="RHEA-COMP:9752"/>
        <dbReference type="Rhea" id="RHEA-COMP:10731"/>
        <dbReference type="ChEBI" id="CHEBI:15377"/>
        <dbReference type="ChEBI" id="CHEBI:17154"/>
        <dbReference type="ChEBI" id="CHEBI:29969"/>
        <dbReference type="ChEBI" id="CHEBI:57540"/>
        <dbReference type="ChEBI" id="CHEBI:61930"/>
        <dbReference type="ChEBI" id="CHEBI:83767"/>
        <dbReference type="EC" id="2.3.1.286"/>
    </reaction>
</comment>